<keyword evidence="3" id="KW-1185">Reference proteome</keyword>
<dbReference type="AlphaFoldDB" id="A0A2C9D759"/>
<dbReference type="Proteomes" id="UP000223606">
    <property type="component" value="Chromosome 1"/>
</dbReference>
<dbReference type="InterPro" id="IPR003776">
    <property type="entry name" value="YcaO-like_dom"/>
</dbReference>
<dbReference type="Pfam" id="PF02624">
    <property type="entry name" value="YcaO"/>
    <property type="match status" value="1"/>
</dbReference>
<reference evidence="3" key="1">
    <citation type="submission" date="2017-09" db="EMBL/GenBank/DDBJ databases">
        <title>Genome sequence of Nannocystis excedens DSM 71.</title>
        <authorList>
            <person name="Blom J."/>
        </authorList>
    </citation>
    <scope>NUCLEOTIDE SEQUENCE [LARGE SCALE GENOMIC DNA]</scope>
    <source>
        <strain evidence="3">type strain: E19</strain>
    </source>
</reference>
<dbReference type="Gene3D" id="3.30.1330.230">
    <property type="match status" value="1"/>
</dbReference>
<dbReference type="Gene3D" id="3.30.40.250">
    <property type="match status" value="1"/>
</dbReference>
<dbReference type="KEGG" id="hdi:HDIA_2542"/>
<dbReference type="NCBIfam" id="TIGR00702">
    <property type="entry name" value="YcaO-type kinase domain"/>
    <property type="match status" value="1"/>
</dbReference>
<sequence>MIARLRAAMPALGITRVGRLTGLDRIGIPVWMAVRPNAANLSVSQGKGTSDNAAYLSAVMESVELFFAERENVHGFRAARGALEAAGQLPFDASRFLRQGANLPEADRQIRWVEGYDLIRQRSVAVPEEAVAFRDAPAAFFWQGTHGLGAGGCLTEAIVQGICELIERDSTGLWSLRSQSERMLREVDPAQFADADVVDAIHRVRRAGPGLRLFDLTTNVGVPTYQAVLVPQARAGAMRFLDVASGTGTHPLASRALLRAITEAAQTRLTTIAGARDDLAPDDYERPLPDDLQFLLFPPDVRSGCDFGLRASLDGSFEWNAPALLDHLLAGLTHARIRSAVVVPFASEAIGVAVAKMLIPDLEQDAGSGNRKLGRRAIAAMLGKR</sequence>
<protein>
    <submittedName>
        <fullName evidence="2">Putative methanogenesis marker protein 1</fullName>
    </submittedName>
</protein>
<proteinExistence type="predicted"/>
<dbReference type="PANTHER" id="PTHR37809:SF1">
    <property type="entry name" value="RIBOSOMAL PROTEIN S12 METHYLTHIOTRANSFERASE ACCESSORY FACTOR YCAO"/>
    <property type="match status" value="1"/>
</dbReference>
<evidence type="ECO:0000313" key="2">
    <source>
        <dbReference type="EMBL" id="SON56083.1"/>
    </source>
</evidence>
<dbReference type="PROSITE" id="PS51664">
    <property type="entry name" value="YCAO"/>
    <property type="match status" value="1"/>
</dbReference>
<dbReference type="PANTHER" id="PTHR37809">
    <property type="entry name" value="RIBOSOMAL PROTEIN S12 METHYLTHIOTRANSFERASE ACCESSORY FACTOR YCAO"/>
    <property type="match status" value="1"/>
</dbReference>
<name>A0A2C9D759_9HYPH</name>
<feature type="domain" description="YcaO" evidence="1">
    <location>
        <begin position="46"/>
        <end position="385"/>
    </location>
</feature>
<evidence type="ECO:0000313" key="3">
    <source>
        <dbReference type="Proteomes" id="UP000223606"/>
    </source>
</evidence>
<organism evidence="2 3">
    <name type="scientific">Hartmannibacter diazotrophicus</name>
    <dbReference type="NCBI Taxonomy" id="1482074"/>
    <lineage>
        <taxon>Bacteria</taxon>
        <taxon>Pseudomonadati</taxon>
        <taxon>Pseudomonadota</taxon>
        <taxon>Alphaproteobacteria</taxon>
        <taxon>Hyphomicrobiales</taxon>
        <taxon>Pleomorphomonadaceae</taxon>
        <taxon>Hartmannibacter</taxon>
    </lineage>
</organism>
<accession>A0A2C9D759</accession>
<dbReference type="EMBL" id="LT960614">
    <property type="protein sequence ID" value="SON56083.1"/>
    <property type="molecule type" value="Genomic_DNA"/>
</dbReference>
<gene>
    <name evidence="2" type="ORF">HDIA_2542</name>
</gene>
<evidence type="ECO:0000259" key="1">
    <source>
        <dbReference type="PROSITE" id="PS51664"/>
    </source>
</evidence>
<dbReference type="Gene3D" id="3.30.160.660">
    <property type="match status" value="1"/>
</dbReference>